<dbReference type="EnsemblPlants" id="KEH19232">
    <property type="protein sequence ID" value="KEH19232"/>
    <property type="gene ID" value="MTR_8g445190"/>
</dbReference>
<reference evidence="2 3" key="2">
    <citation type="journal article" date="2014" name="BMC Genomics">
        <title>An improved genome release (version Mt4.0) for the model legume Medicago truncatula.</title>
        <authorList>
            <person name="Tang H."/>
            <person name="Krishnakumar V."/>
            <person name="Bidwell S."/>
            <person name="Rosen B."/>
            <person name="Chan A."/>
            <person name="Zhou S."/>
            <person name="Gentzbittel L."/>
            <person name="Childs K.L."/>
            <person name="Yandell M."/>
            <person name="Gundlach H."/>
            <person name="Mayer K.F."/>
            <person name="Schwartz D.C."/>
            <person name="Town C.D."/>
        </authorList>
    </citation>
    <scope>GENOME REANNOTATION</scope>
    <source>
        <strain evidence="2">A17</strain>
        <strain evidence="3">cv. Jemalong A17</strain>
    </source>
</reference>
<organism evidence="2 4">
    <name type="scientific">Medicago truncatula</name>
    <name type="common">Barrel medic</name>
    <name type="synonym">Medicago tribuloides</name>
    <dbReference type="NCBI Taxonomy" id="3880"/>
    <lineage>
        <taxon>Eukaryota</taxon>
        <taxon>Viridiplantae</taxon>
        <taxon>Streptophyta</taxon>
        <taxon>Embryophyta</taxon>
        <taxon>Tracheophyta</taxon>
        <taxon>Spermatophyta</taxon>
        <taxon>Magnoliopsida</taxon>
        <taxon>eudicotyledons</taxon>
        <taxon>Gunneridae</taxon>
        <taxon>Pentapetalae</taxon>
        <taxon>rosids</taxon>
        <taxon>fabids</taxon>
        <taxon>Fabales</taxon>
        <taxon>Fabaceae</taxon>
        <taxon>Papilionoideae</taxon>
        <taxon>50 kb inversion clade</taxon>
        <taxon>NPAAA clade</taxon>
        <taxon>Hologalegina</taxon>
        <taxon>IRL clade</taxon>
        <taxon>Trifolieae</taxon>
        <taxon>Medicago</taxon>
    </lineage>
</organism>
<name>A0A072TP92_MEDTR</name>
<dbReference type="EMBL" id="CM001224">
    <property type="protein sequence ID" value="KEH19232.1"/>
    <property type="molecule type" value="Genomic_DNA"/>
</dbReference>
<gene>
    <name evidence="2" type="ordered locus">MTR_8g445190</name>
</gene>
<evidence type="ECO:0000313" key="4">
    <source>
        <dbReference type="Proteomes" id="UP000002051"/>
    </source>
</evidence>
<dbReference type="HOGENOM" id="CLU_2376069_0_0_1"/>
<evidence type="ECO:0000313" key="3">
    <source>
        <dbReference type="EnsemblPlants" id="KEH19232"/>
    </source>
</evidence>
<proteinExistence type="predicted"/>
<keyword evidence="4" id="KW-1185">Reference proteome</keyword>
<feature type="region of interest" description="Disordered" evidence="1">
    <location>
        <begin position="30"/>
        <end position="55"/>
    </location>
</feature>
<accession>A0A072TP92</accession>
<evidence type="ECO:0000313" key="2">
    <source>
        <dbReference type="EMBL" id="KEH19232.1"/>
    </source>
</evidence>
<dbReference type="AlphaFoldDB" id="A0A072TP92"/>
<feature type="compositionally biased region" description="Basic and acidic residues" evidence="1">
    <location>
        <begin position="45"/>
        <end position="54"/>
    </location>
</feature>
<reference evidence="2 3" key="1">
    <citation type="journal article" date="2011" name="Nature">
        <title>The Medicago genome provides insight into the evolution of rhizobial symbioses.</title>
        <authorList>
            <person name="Young N.D."/>
            <person name="Debelle F."/>
            <person name="Oldroyd G.E."/>
            <person name="Geurts R."/>
            <person name="Cannon S.B."/>
            <person name="Udvardi M.K."/>
            <person name="Benedito V.A."/>
            <person name="Mayer K.F."/>
            <person name="Gouzy J."/>
            <person name="Schoof H."/>
            <person name="Van de Peer Y."/>
            <person name="Proost S."/>
            <person name="Cook D.R."/>
            <person name="Meyers B.C."/>
            <person name="Spannagl M."/>
            <person name="Cheung F."/>
            <person name="De Mita S."/>
            <person name="Krishnakumar V."/>
            <person name="Gundlach H."/>
            <person name="Zhou S."/>
            <person name="Mudge J."/>
            <person name="Bharti A.K."/>
            <person name="Murray J.D."/>
            <person name="Naoumkina M.A."/>
            <person name="Rosen B."/>
            <person name="Silverstein K.A."/>
            <person name="Tang H."/>
            <person name="Rombauts S."/>
            <person name="Zhao P.X."/>
            <person name="Zhou P."/>
            <person name="Barbe V."/>
            <person name="Bardou P."/>
            <person name="Bechner M."/>
            <person name="Bellec A."/>
            <person name="Berger A."/>
            <person name="Berges H."/>
            <person name="Bidwell S."/>
            <person name="Bisseling T."/>
            <person name="Choisne N."/>
            <person name="Couloux A."/>
            <person name="Denny R."/>
            <person name="Deshpande S."/>
            <person name="Dai X."/>
            <person name="Doyle J.J."/>
            <person name="Dudez A.M."/>
            <person name="Farmer A.D."/>
            <person name="Fouteau S."/>
            <person name="Franken C."/>
            <person name="Gibelin C."/>
            <person name="Gish J."/>
            <person name="Goldstein S."/>
            <person name="Gonzalez A.J."/>
            <person name="Green P.J."/>
            <person name="Hallab A."/>
            <person name="Hartog M."/>
            <person name="Hua A."/>
            <person name="Humphray S.J."/>
            <person name="Jeong D.H."/>
            <person name="Jing Y."/>
            <person name="Jocker A."/>
            <person name="Kenton S.M."/>
            <person name="Kim D.J."/>
            <person name="Klee K."/>
            <person name="Lai H."/>
            <person name="Lang C."/>
            <person name="Lin S."/>
            <person name="Macmil S.L."/>
            <person name="Magdelenat G."/>
            <person name="Matthews L."/>
            <person name="McCorrison J."/>
            <person name="Monaghan E.L."/>
            <person name="Mun J.H."/>
            <person name="Najar F.Z."/>
            <person name="Nicholson C."/>
            <person name="Noirot C."/>
            <person name="O'Bleness M."/>
            <person name="Paule C.R."/>
            <person name="Poulain J."/>
            <person name="Prion F."/>
            <person name="Qin B."/>
            <person name="Qu C."/>
            <person name="Retzel E.F."/>
            <person name="Riddle C."/>
            <person name="Sallet E."/>
            <person name="Samain S."/>
            <person name="Samson N."/>
            <person name="Sanders I."/>
            <person name="Saurat O."/>
            <person name="Scarpelli C."/>
            <person name="Schiex T."/>
            <person name="Segurens B."/>
            <person name="Severin A.J."/>
            <person name="Sherrier D.J."/>
            <person name="Shi R."/>
            <person name="Sims S."/>
            <person name="Singer S.R."/>
            <person name="Sinharoy S."/>
            <person name="Sterck L."/>
            <person name="Viollet A."/>
            <person name="Wang B.B."/>
            <person name="Wang K."/>
            <person name="Wang M."/>
            <person name="Wang X."/>
            <person name="Warfsmann J."/>
            <person name="Weissenbach J."/>
            <person name="White D.D."/>
            <person name="White J.D."/>
            <person name="Wiley G.B."/>
            <person name="Wincker P."/>
            <person name="Xing Y."/>
            <person name="Yang L."/>
            <person name="Yao Z."/>
            <person name="Ying F."/>
            <person name="Zhai J."/>
            <person name="Zhou L."/>
            <person name="Zuber A."/>
            <person name="Denarie J."/>
            <person name="Dixon R.A."/>
            <person name="May G.D."/>
            <person name="Schwartz D.C."/>
            <person name="Rogers J."/>
            <person name="Quetier F."/>
            <person name="Town C.D."/>
            <person name="Roe B.A."/>
        </authorList>
    </citation>
    <scope>NUCLEOTIDE SEQUENCE [LARGE SCALE GENOMIC DNA]</scope>
    <source>
        <strain evidence="2">A17</strain>
        <strain evidence="3">cv. Jemalong A17</strain>
    </source>
</reference>
<sequence length="95" mass="10931">MSLDLSNNPKTREVYSLMFIVDIEKQKKKKKKKNINEITRNQNRQLDHEAKSAKESLGGDLGKHIFVFNLSYFQPESAPNPLSFAPRLNPSNIRS</sequence>
<reference evidence="3" key="3">
    <citation type="submission" date="2015-04" db="UniProtKB">
        <authorList>
            <consortium name="EnsemblPlants"/>
        </authorList>
    </citation>
    <scope>IDENTIFICATION</scope>
    <source>
        <strain evidence="3">cv. Jemalong A17</strain>
    </source>
</reference>
<protein>
    <submittedName>
        <fullName evidence="2 3">Uncharacterized protein</fullName>
    </submittedName>
</protein>
<dbReference type="Proteomes" id="UP000002051">
    <property type="component" value="Chromosome 8"/>
</dbReference>
<evidence type="ECO:0000256" key="1">
    <source>
        <dbReference type="SAM" id="MobiDB-lite"/>
    </source>
</evidence>